<sequence length="338" mass="35132">MEESVDETLKIDEGTAERLDNTVTLEFSSVNQAKKRKRLWIIVSVVVVVVALVVAGVWGVLGVRSARIADCQKANKAYVAAYAAYEEAFKAATKTAQVISSVDQVADKAVFEKFHKATASKVSKGAVLDCDINLVNVFTTSTDTLVKKTSELNTAAKTITTVTKDLVASKDAKDLADAKTAAQAKLDEANNLYASSDGQVADNATRDTLKTQIDALDAAVKDKKTTVQALSERVQAVQSAIDQVNASVQAKKDADAAAAAAAAQAQAQAQAQSRSGSRSYSGGGNRSYGAPRSNSGNTSGATSGGSSSSGGDFDWRSALANMPPSPCEAEGTCHLAVG</sequence>
<dbReference type="PATRIC" id="fig|1321816.3.peg.1493"/>
<dbReference type="AlphaFoldDB" id="U1SCH9"/>
<keyword evidence="1" id="KW-0175">Coiled coil</keyword>
<evidence type="ECO:0000313" key="4">
    <source>
        <dbReference type="EMBL" id="ERH29628.1"/>
    </source>
</evidence>
<dbReference type="Proteomes" id="UP000016519">
    <property type="component" value="Unassembled WGS sequence"/>
</dbReference>
<proteinExistence type="predicted"/>
<dbReference type="EMBL" id="AWSI01000043">
    <property type="protein sequence ID" value="ERH29628.1"/>
    <property type="molecule type" value="Genomic_DNA"/>
</dbReference>
<feature type="region of interest" description="Disordered" evidence="2">
    <location>
        <begin position="269"/>
        <end position="338"/>
    </location>
</feature>
<feature type="compositionally biased region" description="Low complexity" evidence="2">
    <location>
        <begin position="269"/>
        <end position="280"/>
    </location>
</feature>
<keyword evidence="3" id="KW-0812">Transmembrane</keyword>
<keyword evidence="3" id="KW-1133">Transmembrane helix</keyword>
<evidence type="ECO:0000313" key="5">
    <source>
        <dbReference type="Proteomes" id="UP000016519"/>
    </source>
</evidence>
<feature type="transmembrane region" description="Helical" evidence="3">
    <location>
        <begin position="39"/>
        <end position="61"/>
    </location>
</feature>
<comment type="caution">
    <text evidence="4">The sequence shown here is derived from an EMBL/GenBank/DDBJ whole genome shotgun (WGS) entry which is preliminary data.</text>
</comment>
<evidence type="ECO:0008006" key="6">
    <source>
        <dbReference type="Google" id="ProtNLM"/>
    </source>
</evidence>
<reference evidence="4 5" key="1">
    <citation type="submission" date="2013-08" db="EMBL/GenBank/DDBJ databases">
        <authorList>
            <person name="Weinstock G."/>
            <person name="Sodergren E."/>
            <person name="Wylie T."/>
            <person name="Fulton L."/>
            <person name="Fulton R."/>
            <person name="Fronick C."/>
            <person name="O'Laughlin M."/>
            <person name="Godfrey J."/>
            <person name="Miner T."/>
            <person name="Herter B."/>
            <person name="Appelbaum E."/>
            <person name="Cordes M."/>
            <person name="Lek S."/>
            <person name="Wollam A."/>
            <person name="Pepin K.H."/>
            <person name="Palsikar V.B."/>
            <person name="Mitreva M."/>
            <person name="Wilson R.K."/>
        </authorList>
    </citation>
    <scope>NUCLEOTIDE SEQUENCE [LARGE SCALE GENOMIC DNA]</scope>
    <source>
        <strain evidence="4 5">F0580</strain>
    </source>
</reference>
<gene>
    <name evidence="4" type="ORF">HMPREF9244_01691</name>
</gene>
<evidence type="ECO:0000256" key="2">
    <source>
        <dbReference type="SAM" id="MobiDB-lite"/>
    </source>
</evidence>
<feature type="coiled-coil region" evidence="1">
    <location>
        <begin position="172"/>
        <end position="247"/>
    </location>
</feature>
<evidence type="ECO:0000256" key="1">
    <source>
        <dbReference type="SAM" id="Coils"/>
    </source>
</evidence>
<protein>
    <recommendedName>
        <fullName evidence="6">Colicin transporter</fullName>
    </recommendedName>
</protein>
<dbReference type="RefSeq" id="WP_021618797.1">
    <property type="nucleotide sequence ID" value="NZ_KE952646.1"/>
</dbReference>
<feature type="compositionally biased region" description="Low complexity" evidence="2">
    <location>
        <begin position="287"/>
        <end position="311"/>
    </location>
</feature>
<accession>U1SCH9</accession>
<evidence type="ECO:0000256" key="3">
    <source>
        <dbReference type="SAM" id="Phobius"/>
    </source>
</evidence>
<keyword evidence="5" id="KW-1185">Reference proteome</keyword>
<dbReference type="HOGENOM" id="CLU_070744_0_0_11"/>
<keyword evidence="3" id="KW-0472">Membrane</keyword>
<name>U1SCH9_9BIFI</name>
<organism evidence="4 5">
    <name type="scientific">Alloscardovia omnicolens F0580</name>
    <dbReference type="NCBI Taxonomy" id="1321816"/>
    <lineage>
        <taxon>Bacteria</taxon>
        <taxon>Bacillati</taxon>
        <taxon>Actinomycetota</taxon>
        <taxon>Actinomycetes</taxon>
        <taxon>Bifidobacteriales</taxon>
        <taxon>Bifidobacteriaceae</taxon>
        <taxon>Alloscardovia</taxon>
    </lineage>
</organism>